<comment type="caution">
    <text evidence="1">The sequence shown here is derived from an EMBL/GenBank/DDBJ whole genome shotgun (WGS) entry which is preliminary data.</text>
</comment>
<dbReference type="Proteomes" id="UP001153334">
    <property type="component" value="Unassembled WGS sequence"/>
</dbReference>
<protein>
    <submittedName>
        <fullName evidence="1">Uncharacterized protein</fullName>
    </submittedName>
</protein>
<evidence type="ECO:0000313" key="1">
    <source>
        <dbReference type="EMBL" id="KAJ8111001.1"/>
    </source>
</evidence>
<proteinExistence type="predicted"/>
<reference evidence="1" key="1">
    <citation type="submission" date="2022-11" db="EMBL/GenBank/DDBJ databases">
        <title>Genome Sequence of Nemania bipapillata.</title>
        <authorList>
            <person name="Buettner E."/>
        </authorList>
    </citation>
    <scope>NUCLEOTIDE SEQUENCE</scope>
    <source>
        <strain evidence="1">CP14</strain>
    </source>
</reference>
<keyword evidence="2" id="KW-1185">Reference proteome</keyword>
<accession>A0ACC2I779</accession>
<sequence length="561" mass="64116">MGEQILSHAKKFNTVLSDYSKVSVESTGPYAPDLEVESLIVGAGFAGVFALKTLRDRGQKVVIYDAGNNLGGTWRWNCYPGARVDSPQPVYQYSWPEVWKTWNWSCKFPGYEEIQAYFDHVDKIFDIKKDCSFNTVVARAYFDTGLGRWIVKTYDGRTAKAKYLIMSTGYTSTRYIPPWSGMDRFKGVIHHSSFWPEEGVDVKGKRCAVIGTGASGVQIIQEWGPIAGEIKAFQRTPNLALPMRNDKFTTAEQDKAKALYPELFRYREKTFSGFLYDTIERNTFDDTPEERERYYEKLWAYGDFQIWLGQYKDLLANENANRETYNFWAKKTRARITDPRKRDLLAPLEMPHFFGIKRPCLQVSYYEQFNRPSVDVVDIRNNAIKEFDETGIVLEDGTHYEFDIIVVATGFDLATGVKWVGLESINGTKLKDEWENSVETYLGMTISGYPNMFSAYGMHSPLLLGNAPTVAEVQGRWIADCIEKMERNGIKYINTKPEAAKAWKKRIVELNNLTLLPTIRSTYMGGMLLNEPNCYLGGVGNYVKEIRQALDAWDGFESVMA</sequence>
<name>A0ACC2I779_9PEZI</name>
<gene>
    <name evidence="1" type="ORF">ONZ43_g5730</name>
</gene>
<organism evidence="1 2">
    <name type="scientific">Nemania bipapillata</name>
    <dbReference type="NCBI Taxonomy" id="110536"/>
    <lineage>
        <taxon>Eukaryota</taxon>
        <taxon>Fungi</taxon>
        <taxon>Dikarya</taxon>
        <taxon>Ascomycota</taxon>
        <taxon>Pezizomycotina</taxon>
        <taxon>Sordariomycetes</taxon>
        <taxon>Xylariomycetidae</taxon>
        <taxon>Xylariales</taxon>
        <taxon>Xylariaceae</taxon>
        <taxon>Nemania</taxon>
    </lineage>
</organism>
<dbReference type="EMBL" id="JAPESX010001848">
    <property type="protein sequence ID" value="KAJ8111001.1"/>
    <property type="molecule type" value="Genomic_DNA"/>
</dbReference>
<evidence type="ECO:0000313" key="2">
    <source>
        <dbReference type="Proteomes" id="UP001153334"/>
    </source>
</evidence>